<keyword evidence="1" id="KW-0963">Cytoplasm</keyword>
<sequence length="180" mass="19882">MSHFILTATGPDLPDIEKQLFNSVTQHHGHTIESNMSHMGGHFTGMMLFNIEPHNTYALKSSLKAIEYSGIHVEIEPSEEREGYNKHIAINVIADDSPELLSDVARILTEKRVRLGNVQMDTLSAPYTGEALQRIQAKLFYPADTTLDTIQASLESLSPELMVEFSPATESDVTPPPPPA</sequence>
<evidence type="ECO:0000256" key="1">
    <source>
        <dbReference type="PIRNR" id="PIRNR028103"/>
    </source>
</evidence>
<keyword evidence="3" id="KW-1185">Reference proteome</keyword>
<organism evidence="2 3">
    <name type="scientific">Kistimonas scapharcae</name>
    <dbReference type="NCBI Taxonomy" id="1036133"/>
    <lineage>
        <taxon>Bacteria</taxon>
        <taxon>Pseudomonadati</taxon>
        <taxon>Pseudomonadota</taxon>
        <taxon>Gammaproteobacteria</taxon>
        <taxon>Oceanospirillales</taxon>
        <taxon>Endozoicomonadaceae</taxon>
        <taxon>Kistimonas</taxon>
    </lineage>
</organism>
<dbReference type="PIRSF" id="PIRSF028103">
    <property type="entry name" value="GcvR"/>
    <property type="match status" value="1"/>
</dbReference>
<gene>
    <name evidence="2" type="ORF">GCM10023116_49990</name>
</gene>
<evidence type="ECO:0000313" key="3">
    <source>
        <dbReference type="Proteomes" id="UP001500604"/>
    </source>
</evidence>
<keyword evidence="1" id="KW-0804">Transcription</keyword>
<accession>A0ABP8VCK3</accession>
<dbReference type="InterPro" id="IPR050990">
    <property type="entry name" value="UPF0237/GcvR_regulator"/>
</dbReference>
<comment type="subcellular location">
    <subcellularLocation>
        <location evidence="1">Cytoplasm</location>
    </subcellularLocation>
</comment>
<dbReference type="InterPro" id="IPR016867">
    <property type="entry name" value="GcvR"/>
</dbReference>
<protein>
    <recommendedName>
        <fullName evidence="1">Glycine cleavage system transcriptional repressor</fullName>
    </recommendedName>
</protein>
<dbReference type="EMBL" id="BAABFL010000480">
    <property type="protein sequence ID" value="GAA4652715.1"/>
    <property type="molecule type" value="Genomic_DNA"/>
</dbReference>
<dbReference type="Gene3D" id="3.30.70.260">
    <property type="match status" value="2"/>
</dbReference>
<dbReference type="PANTHER" id="PTHR34875:SF6">
    <property type="entry name" value="UPF0237 PROTEIN MJ1558"/>
    <property type="match status" value="1"/>
</dbReference>
<dbReference type="SUPFAM" id="SSF55021">
    <property type="entry name" value="ACT-like"/>
    <property type="match status" value="1"/>
</dbReference>
<reference evidence="3" key="1">
    <citation type="journal article" date="2019" name="Int. J. Syst. Evol. Microbiol.">
        <title>The Global Catalogue of Microorganisms (GCM) 10K type strain sequencing project: providing services to taxonomists for standard genome sequencing and annotation.</title>
        <authorList>
            <consortium name="The Broad Institute Genomics Platform"/>
            <consortium name="The Broad Institute Genome Sequencing Center for Infectious Disease"/>
            <person name="Wu L."/>
            <person name="Ma J."/>
        </authorList>
    </citation>
    <scope>NUCLEOTIDE SEQUENCE [LARGE SCALE GENOMIC DNA]</scope>
    <source>
        <strain evidence="3">JCM 17805</strain>
    </source>
</reference>
<dbReference type="Pfam" id="PF13740">
    <property type="entry name" value="ACT_6"/>
    <property type="match status" value="1"/>
</dbReference>
<dbReference type="PANTHER" id="PTHR34875">
    <property type="entry name" value="UPF0237 PROTEIN MJ1558"/>
    <property type="match status" value="1"/>
</dbReference>
<name>A0ABP8VCK3_9GAMM</name>
<evidence type="ECO:0000313" key="2">
    <source>
        <dbReference type="EMBL" id="GAA4652715.1"/>
    </source>
</evidence>
<proteinExistence type="predicted"/>
<dbReference type="InterPro" id="IPR045865">
    <property type="entry name" value="ACT-like_dom_sf"/>
</dbReference>
<keyword evidence="1" id="KW-0678">Repressor</keyword>
<comment type="caution">
    <text evidence="2">The sequence shown here is derived from an EMBL/GenBank/DDBJ whole genome shotgun (WGS) entry which is preliminary data.</text>
</comment>
<dbReference type="RefSeq" id="WP_345199335.1">
    <property type="nucleotide sequence ID" value="NZ_BAABFL010000480.1"/>
</dbReference>
<dbReference type="Proteomes" id="UP001500604">
    <property type="component" value="Unassembled WGS sequence"/>
</dbReference>